<dbReference type="PROSITE" id="PS51257">
    <property type="entry name" value="PROKAR_LIPOPROTEIN"/>
    <property type="match status" value="1"/>
</dbReference>
<comment type="caution">
    <text evidence="8">The sequence shown here is derived from an EMBL/GenBank/DDBJ whole genome shotgun (WGS) entry which is preliminary data.</text>
</comment>
<evidence type="ECO:0000313" key="9">
    <source>
        <dbReference type="Proteomes" id="UP000014174"/>
    </source>
</evidence>
<keyword evidence="9" id="KW-1185">Reference proteome</keyword>
<evidence type="ECO:0000256" key="1">
    <source>
        <dbReference type="ARBA" id="ARBA00004442"/>
    </source>
</evidence>
<evidence type="ECO:0000259" key="7">
    <source>
        <dbReference type="Pfam" id="PF14322"/>
    </source>
</evidence>
<protein>
    <recommendedName>
        <fullName evidence="10">Outer membrane protein</fullName>
    </recommendedName>
</protein>
<comment type="subcellular location">
    <subcellularLocation>
        <location evidence="1">Cell outer membrane</location>
    </subcellularLocation>
</comment>
<dbReference type="EMBL" id="AQPN01000072">
    <property type="protein sequence ID" value="EOR94892.1"/>
    <property type="molecule type" value="Genomic_DNA"/>
</dbReference>
<proteinExistence type="inferred from homology"/>
<comment type="similarity">
    <text evidence="2">Belongs to the SusD family.</text>
</comment>
<dbReference type="Gene3D" id="1.25.40.390">
    <property type="match status" value="1"/>
</dbReference>
<dbReference type="SUPFAM" id="SSF48452">
    <property type="entry name" value="TPR-like"/>
    <property type="match status" value="1"/>
</dbReference>
<dbReference type="Pfam" id="PF07980">
    <property type="entry name" value="SusD_RagB"/>
    <property type="match status" value="1"/>
</dbReference>
<keyword evidence="4" id="KW-0472">Membrane</keyword>
<evidence type="ECO:0000256" key="2">
    <source>
        <dbReference type="ARBA" id="ARBA00006275"/>
    </source>
</evidence>
<dbReference type="STRING" id="1150600.ADIARSV_1926"/>
<dbReference type="Proteomes" id="UP000014174">
    <property type="component" value="Unassembled WGS sequence"/>
</dbReference>
<gene>
    <name evidence="8" type="ORF">ADIARSV_1926</name>
</gene>
<dbReference type="InterPro" id="IPR033985">
    <property type="entry name" value="SusD-like_N"/>
</dbReference>
<evidence type="ECO:0008006" key="10">
    <source>
        <dbReference type="Google" id="ProtNLM"/>
    </source>
</evidence>
<feature type="domain" description="SusD-like N-terminal" evidence="7">
    <location>
        <begin position="54"/>
        <end position="240"/>
    </location>
</feature>
<dbReference type="Pfam" id="PF14322">
    <property type="entry name" value="SusD-like_3"/>
    <property type="match status" value="1"/>
</dbReference>
<organism evidence="8 9">
    <name type="scientific">Arcticibacter svalbardensis MN12-7</name>
    <dbReference type="NCBI Taxonomy" id="1150600"/>
    <lineage>
        <taxon>Bacteria</taxon>
        <taxon>Pseudomonadati</taxon>
        <taxon>Bacteroidota</taxon>
        <taxon>Sphingobacteriia</taxon>
        <taxon>Sphingobacteriales</taxon>
        <taxon>Sphingobacteriaceae</taxon>
        <taxon>Arcticibacter</taxon>
    </lineage>
</organism>
<evidence type="ECO:0000256" key="4">
    <source>
        <dbReference type="ARBA" id="ARBA00023136"/>
    </source>
</evidence>
<evidence type="ECO:0000313" key="8">
    <source>
        <dbReference type="EMBL" id="EOR94892.1"/>
    </source>
</evidence>
<reference evidence="8 9" key="1">
    <citation type="journal article" date="2013" name="Genome Announc.">
        <title>Draft Genome Sequence of Arcticibacter svalbardensis Strain MN12-7T, a Member of the Family Sphingobacteriaceae Isolated from an Arctic Soil Sample.</title>
        <authorList>
            <person name="Shivaji S."/>
            <person name="Ara S."/>
            <person name="Prasad S."/>
            <person name="Manasa B.P."/>
            <person name="Begum Z."/>
            <person name="Singh A."/>
            <person name="Kumar Pinnaka A."/>
        </authorList>
    </citation>
    <scope>NUCLEOTIDE SEQUENCE [LARGE SCALE GENOMIC DNA]</scope>
    <source>
        <strain evidence="8 9">MN12-7</strain>
    </source>
</reference>
<dbReference type="InterPro" id="IPR011990">
    <property type="entry name" value="TPR-like_helical_dom_sf"/>
</dbReference>
<sequence length="527" mass="57895">MNKMRYISIALTFVVIFSSCDKIIDVDPISNVGVDQFYTNYTEANTGLTGCYYGLQEPMYNEWMLTELRGDNVKQGTPTSTSTPNIELNDLDEFTLSSSHAQVYTYWLATYKNIRALNYVLRSLGVTFNNGTLTVGQGTAVMTTELKNQLIGEALFLRAYHYFNLTRLFGGVFLITEPVDPAFAKEVKRSTVDECYALVTADLSMAKDLLSTKTFATIASANFGRASSWAAKALLAKVYLTLNRKTDALPLLDDVINNSGYGLLSTYADIFSITNEMNKEIIFAVRYKAGGYGLGSPFANLFAPAGSGNAVVNNDGSGFDFPTESIKNAYITPTTGASDLRKAVSIGQYTALKPYSKKFISPVVTKYDAENDFPIIRFADVILMKAEATGYDGAAGTSVTIINQVRTRAGAGTYPGTGAFTAAFYKYPATGTYAINDAASFKTALFNERRLELSFENQRFFDLVRSGDALTTIKAYYAAEFAIHYGLYTPLIPLATLQGFVTQDRLLLPIPQREIDTNKQITQNSGY</sequence>
<keyword evidence="3" id="KW-0732">Signal</keyword>
<evidence type="ECO:0000256" key="3">
    <source>
        <dbReference type="ARBA" id="ARBA00022729"/>
    </source>
</evidence>
<accession>R9GSQ2</accession>
<dbReference type="OrthoDB" id="993981at2"/>
<dbReference type="CDD" id="cd08977">
    <property type="entry name" value="SusD"/>
    <property type="match status" value="1"/>
</dbReference>
<keyword evidence="5" id="KW-0998">Cell outer membrane</keyword>
<dbReference type="AlphaFoldDB" id="R9GSQ2"/>
<feature type="domain" description="RagB/SusD" evidence="6">
    <location>
        <begin position="342"/>
        <end position="527"/>
    </location>
</feature>
<evidence type="ECO:0000256" key="5">
    <source>
        <dbReference type="ARBA" id="ARBA00023237"/>
    </source>
</evidence>
<dbReference type="eggNOG" id="COG0702">
    <property type="taxonomic scope" value="Bacteria"/>
</dbReference>
<evidence type="ECO:0000259" key="6">
    <source>
        <dbReference type="Pfam" id="PF07980"/>
    </source>
</evidence>
<name>R9GSQ2_9SPHI</name>
<dbReference type="InterPro" id="IPR012944">
    <property type="entry name" value="SusD_RagB_dom"/>
</dbReference>
<dbReference type="GO" id="GO:0009279">
    <property type="term" value="C:cell outer membrane"/>
    <property type="evidence" value="ECO:0007669"/>
    <property type="project" value="UniProtKB-SubCell"/>
</dbReference>
<dbReference type="PATRIC" id="fig|1150600.3.peg.1899"/>